<organism evidence="1 2">
    <name type="scientific">Mycolicibacter acidiphilus</name>
    <dbReference type="NCBI Taxonomy" id="2835306"/>
    <lineage>
        <taxon>Bacteria</taxon>
        <taxon>Bacillati</taxon>
        <taxon>Actinomycetota</taxon>
        <taxon>Actinomycetes</taxon>
        <taxon>Mycobacteriales</taxon>
        <taxon>Mycobacteriaceae</taxon>
        <taxon>Mycolicibacter</taxon>
    </lineage>
</organism>
<sequence>MPLRAAAKRLGRDWRTVRSMILAGQLRGGVRKHGAAHRWFVHSDELPVDTRVAELTDAPRVAQQLAAQVEINRLLLGAQQNLLDAQAQLLAGDAAAMHYRDAALGYQEAAKKYRDALALTLAPDDVSEILDRT</sequence>
<keyword evidence="2" id="KW-1185">Reference proteome</keyword>
<reference evidence="1 2" key="1">
    <citation type="submission" date="2021-05" db="EMBL/GenBank/DDBJ databases">
        <title>Mycobacterium acidophilum sp. nov., an extremely acid-tolerant member of the genus Mycobacterium.</title>
        <authorList>
            <person name="Xia J."/>
        </authorList>
    </citation>
    <scope>NUCLEOTIDE SEQUENCE [LARGE SCALE GENOMIC DNA]</scope>
    <source>
        <strain evidence="1 2">M1</strain>
    </source>
</reference>
<protein>
    <recommendedName>
        <fullName evidence="3">Helix-turn-helix domain-containing protein</fullName>
    </recommendedName>
</protein>
<comment type="caution">
    <text evidence="1">The sequence shown here is derived from an EMBL/GenBank/DDBJ whole genome shotgun (WGS) entry which is preliminary data.</text>
</comment>
<accession>A0ABS5RMU0</accession>
<proteinExistence type="predicted"/>
<dbReference type="Proteomes" id="UP001519535">
    <property type="component" value="Unassembled WGS sequence"/>
</dbReference>
<dbReference type="EMBL" id="JAHCLR010000050">
    <property type="protein sequence ID" value="MBS9535610.1"/>
    <property type="molecule type" value="Genomic_DNA"/>
</dbReference>
<evidence type="ECO:0008006" key="3">
    <source>
        <dbReference type="Google" id="ProtNLM"/>
    </source>
</evidence>
<name>A0ABS5RMU0_9MYCO</name>
<evidence type="ECO:0000313" key="1">
    <source>
        <dbReference type="EMBL" id="MBS9535610.1"/>
    </source>
</evidence>
<evidence type="ECO:0000313" key="2">
    <source>
        <dbReference type="Proteomes" id="UP001519535"/>
    </source>
</evidence>
<gene>
    <name evidence="1" type="ORF">KIH27_18650</name>
</gene>